<feature type="domain" description="MAT1 centre" evidence="2">
    <location>
        <begin position="86"/>
        <end position="137"/>
    </location>
</feature>
<protein>
    <submittedName>
        <fullName evidence="3">RNA polymerase II transcription factor B subunit 3</fullName>
    </submittedName>
</protein>
<proteinExistence type="predicted"/>
<evidence type="ECO:0000313" key="4">
    <source>
        <dbReference type="Proteomes" id="UP000650533"/>
    </source>
</evidence>
<dbReference type="AlphaFoldDB" id="A0A8H8SV08"/>
<dbReference type="InterPro" id="IPR015877">
    <property type="entry name" value="MAT1_centre"/>
</dbReference>
<gene>
    <name evidence="3" type="ORF">RhiXN_02577</name>
</gene>
<dbReference type="GO" id="GO:0006357">
    <property type="term" value="P:regulation of transcription by RNA polymerase II"/>
    <property type="evidence" value="ECO:0007669"/>
    <property type="project" value="TreeGrafter"/>
</dbReference>
<reference evidence="3" key="1">
    <citation type="submission" date="2020-05" db="EMBL/GenBank/DDBJ databases">
        <title>Evolutionary and genomic comparisons of hybrid uninucleate and nonhybrid Rhizoctonia fungi.</title>
        <authorList>
            <person name="Li C."/>
            <person name="Chen X."/>
        </authorList>
    </citation>
    <scope>NUCLEOTIDE SEQUENCE</scope>
    <source>
        <strain evidence="3">AG-1 IA</strain>
    </source>
</reference>
<name>A0A8H8SV08_9AGAM</name>
<dbReference type="EMBL" id="CP059660">
    <property type="protein sequence ID" value="QRW17653.1"/>
    <property type="molecule type" value="Genomic_DNA"/>
</dbReference>
<dbReference type="GO" id="GO:0005675">
    <property type="term" value="C:transcription factor TFIIH holo complex"/>
    <property type="evidence" value="ECO:0007669"/>
    <property type="project" value="TreeGrafter"/>
</dbReference>
<dbReference type="KEGG" id="rsx:RhiXN_02577"/>
<dbReference type="GO" id="GO:0006281">
    <property type="term" value="P:DNA repair"/>
    <property type="evidence" value="ECO:0007669"/>
    <property type="project" value="TreeGrafter"/>
</dbReference>
<dbReference type="PANTHER" id="PTHR12683">
    <property type="entry name" value="CDK-ACTIVATING KINASE ASSEMBLY FACTOR MAT1"/>
    <property type="match status" value="1"/>
</dbReference>
<evidence type="ECO:0000256" key="1">
    <source>
        <dbReference type="SAM" id="MobiDB-lite"/>
    </source>
</evidence>
<dbReference type="GeneID" id="67024857"/>
<evidence type="ECO:0000259" key="2">
    <source>
        <dbReference type="Pfam" id="PF06391"/>
    </source>
</evidence>
<dbReference type="Pfam" id="PF06391">
    <property type="entry name" value="MAT1"/>
    <property type="match status" value="1"/>
</dbReference>
<sequence>MSKKFSWLSSTKGGSGPSSRASPAPAAKAAPITINGVKDSSGKTVEYKSDDDVCPLCRSDRFLNPKLRLLQGAGPAPCPTCKTVIRKMGFMAQTFEDLGVEKEVAIRRRIAKHFNKRLEDFDSLQEYNDYLEEVETIGKSTWP</sequence>
<accession>A0A8H8SV08</accession>
<feature type="region of interest" description="Disordered" evidence="1">
    <location>
        <begin position="1"/>
        <end position="35"/>
    </location>
</feature>
<evidence type="ECO:0000313" key="3">
    <source>
        <dbReference type="EMBL" id="QRW17653.1"/>
    </source>
</evidence>
<dbReference type="RefSeq" id="XP_043177890.1">
    <property type="nucleotide sequence ID" value="XM_043322394.1"/>
</dbReference>
<organism evidence="3 4">
    <name type="scientific">Rhizoctonia solani</name>
    <dbReference type="NCBI Taxonomy" id="456999"/>
    <lineage>
        <taxon>Eukaryota</taxon>
        <taxon>Fungi</taxon>
        <taxon>Dikarya</taxon>
        <taxon>Basidiomycota</taxon>
        <taxon>Agaricomycotina</taxon>
        <taxon>Agaricomycetes</taxon>
        <taxon>Cantharellales</taxon>
        <taxon>Ceratobasidiaceae</taxon>
        <taxon>Rhizoctonia</taxon>
    </lineage>
</organism>
<dbReference type="PANTHER" id="PTHR12683:SF13">
    <property type="entry name" value="CDK-ACTIVATING KINASE ASSEMBLY FACTOR MAT1"/>
    <property type="match status" value="1"/>
</dbReference>
<feature type="compositionally biased region" description="Low complexity" evidence="1">
    <location>
        <begin position="17"/>
        <end position="31"/>
    </location>
</feature>
<dbReference type="Proteomes" id="UP000650533">
    <property type="component" value="Chromosome 3"/>
</dbReference>